<feature type="transmembrane region" description="Helical" evidence="7">
    <location>
        <begin position="404"/>
        <end position="426"/>
    </location>
</feature>
<evidence type="ECO:0000259" key="9">
    <source>
        <dbReference type="Pfam" id="PF12704"/>
    </source>
</evidence>
<dbReference type="InterPro" id="IPR003838">
    <property type="entry name" value="ABC3_permease_C"/>
</dbReference>
<dbReference type="EMBL" id="CP007128">
    <property type="protein sequence ID" value="AHG87869.1"/>
    <property type="molecule type" value="Genomic_DNA"/>
</dbReference>
<dbReference type="GO" id="GO:0005886">
    <property type="term" value="C:plasma membrane"/>
    <property type="evidence" value="ECO:0007669"/>
    <property type="project" value="UniProtKB-SubCell"/>
</dbReference>
<evidence type="ECO:0000259" key="8">
    <source>
        <dbReference type="Pfam" id="PF02687"/>
    </source>
</evidence>
<protein>
    <submittedName>
        <fullName evidence="10">Permease</fullName>
    </submittedName>
</protein>
<dbReference type="InterPro" id="IPR025857">
    <property type="entry name" value="MacB_PCD"/>
</dbReference>
<feature type="domain" description="ABC3 transporter permease C-terminal" evidence="8">
    <location>
        <begin position="357"/>
        <end position="473"/>
    </location>
</feature>
<feature type="transmembrane region" description="Helical" evidence="7">
    <location>
        <begin position="844"/>
        <end position="864"/>
    </location>
</feature>
<dbReference type="InterPro" id="IPR017800">
    <property type="entry name" value="ADOP"/>
</dbReference>
<evidence type="ECO:0000256" key="5">
    <source>
        <dbReference type="ARBA" id="ARBA00023136"/>
    </source>
</evidence>
<keyword evidence="3 7" id="KW-0812">Transmembrane</keyword>
<feature type="domain" description="MacB-like periplasmic core" evidence="9">
    <location>
        <begin position="495"/>
        <end position="724"/>
    </location>
</feature>
<feature type="transmembrane region" description="Helical" evidence="7">
    <location>
        <begin position="494"/>
        <end position="514"/>
    </location>
</feature>
<organism evidence="10 11">
    <name type="scientific">Gemmatirosa kalamazoonensis</name>
    <dbReference type="NCBI Taxonomy" id="861299"/>
    <lineage>
        <taxon>Bacteria</taxon>
        <taxon>Pseudomonadati</taxon>
        <taxon>Gemmatimonadota</taxon>
        <taxon>Gemmatimonadia</taxon>
        <taxon>Gemmatimonadales</taxon>
        <taxon>Gemmatimonadaceae</taxon>
        <taxon>Gemmatirosa</taxon>
    </lineage>
</organism>
<dbReference type="Pfam" id="PF02687">
    <property type="entry name" value="FtsX"/>
    <property type="match status" value="2"/>
</dbReference>
<dbReference type="eggNOG" id="COG0577">
    <property type="taxonomic scope" value="Bacteria"/>
</dbReference>
<comment type="subcellular location">
    <subcellularLocation>
        <location evidence="1">Cell membrane</location>
        <topology evidence="1">Multi-pass membrane protein</topology>
    </subcellularLocation>
</comment>
<dbReference type="InterPro" id="IPR050250">
    <property type="entry name" value="Macrolide_Exporter_MacB"/>
</dbReference>
<feature type="transmembrane region" description="Helical" evidence="7">
    <location>
        <begin position="758"/>
        <end position="783"/>
    </location>
</feature>
<feature type="transmembrane region" description="Helical" evidence="7">
    <location>
        <begin position="446"/>
        <end position="467"/>
    </location>
</feature>
<evidence type="ECO:0000313" key="10">
    <source>
        <dbReference type="EMBL" id="AHG87869.1"/>
    </source>
</evidence>
<gene>
    <name evidence="10" type="ORF">J421_0332</name>
</gene>
<keyword evidence="2" id="KW-1003">Cell membrane</keyword>
<dbReference type="GO" id="GO:0022857">
    <property type="term" value="F:transmembrane transporter activity"/>
    <property type="evidence" value="ECO:0007669"/>
    <property type="project" value="TreeGrafter"/>
</dbReference>
<feature type="domain" description="ABC3 transporter permease C-terminal" evidence="8">
    <location>
        <begin position="761"/>
        <end position="874"/>
    </location>
</feature>
<feature type="transmembrane region" description="Helical" evidence="7">
    <location>
        <begin position="350"/>
        <end position="373"/>
    </location>
</feature>
<keyword evidence="4 7" id="KW-1133">Transmembrane helix</keyword>
<dbReference type="STRING" id="861299.J421_0332"/>
<dbReference type="NCBIfam" id="TIGR03434">
    <property type="entry name" value="ADOP"/>
    <property type="match status" value="1"/>
</dbReference>
<evidence type="ECO:0000313" key="11">
    <source>
        <dbReference type="Proteomes" id="UP000019151"/>
    </source>
</evidence>
<keyword evidence="11" id="KW-1185">Reference proteome</keyword>
<comment type="similarity">
    <text evidence="6">Belongs to the ABC-4 integral membrane protein family.</text>
</comment>
<evidence type="ECO:0000256" key="6">
    <source>
        <dbReference type="ARBA" id="ARBA00038076"/>
    </source>
</evidence>
<dbReference type="InterPro" id="IPR047928">
    <property type="entry name" value="Perm_prefix_1"/>
</dbReference>
<reference evidence="10 11" key="1">
    <citation type="journal article" date="2014" name="Genome Announc.">
        <title>Genome Sequence and Methylome of Soil Bacterium Gemmatirosa kalamazoonensis KBS708T, a Member of the Rarely Cultivated Gemmatimonadetes Phylum.</title>
        <authorList>
            <person name="Debruyn J.M."/>
            <person name="Radosevich M."/>
            <person name="Wommack K.E."/>
            <person name="Polson S.W."/>
            <person name="Hauser L.J."/>
            <person name="Fawaz M.N."/>
            <person name="Korlach J."/>
            <person name="Tsai Y.C."/>
        </authorList>
    </citation>
    <scope>NUCLEOTIDE SEQUENCE [LARGE SCALE GENOMIC DNA]</scope>
    <source>
        <strain evidence="10 11">KBS708</strain>
    </source>
</reference>
<accession>W0R9T5</accession>
<sequence>MPNDSPRRLFRLPWSPRQIDDDVETEVAFHLDARVRELTAAGASADAARDQAAREFGDVRAARAELRAIDRARVRRVRLGDWWDGLRQDLRFAARSLRRRPLFLASAVLTLALGIGANAAIFSVVDGVLLKPLPYAAPGRLVRVWPTGKVPLGIYDLLVAQSRSYRGLAGAETGREVSVTDEGEPARLVVSLVTPNAFDVLGVRPALGRAFAPDARDPGRGHAVVLSDALWRTRYGSDPRVVGRTIRLDGVAHTVLGVMPRDFRFPNGDVQLWSVPTATRASPDYWWGTYLALVGRLAPGVTPAQARAEANVLLDRARSAFPVRMPDGWGHDVDVVPLRDAVVGSARPTLLVLLGAVSLVLLVACVNVATLYAERAAGRTREIAVRASLGAGRRRIARQLLTESVLVASLGAAAGFALAALAVRGLVALLPPGVPRVEEIGIDLRVLGVTAALATLSGLAFGLLPALRASRQDAQAALRGGASGHAAAASAPRALVVAQVALAVVLVSSAGLLMKSFWRLRQVELGFRTERVLTATVPNPIVASDTLARVRAFYDAALERVRAVPGVRAAAFANGLPFGGGAYFTAMAVEDHPTPPGVEPPLPVVTWSTGDYLQALGIPLLRGRALAPTDREGTPRVGLVDEEAARRFWPGEDPIGRRVRYVWDPTSWITIVGVVGTVRRDSLSAAAAPSLYVPMRQAIARPMRLVVRAQASTDPATLARALRAAVASVDPSVPVGEVTTLDDVVSDSAARPRFTMTLLAAFALVAVLLGAVGIYGVVAAGVARRRREIGVRLALGASAGRVRGMVLREGGTLAAAGVVAGLVGALAAGRLLRGLLFGVAPADPLVLLAVPVVLAVVALAATVIPARRAARVEPLVVMRDA</sequence>
<dbReference type="Proteomes" id="UP000019151">
    <property type="component" value="Chromosome"/>
</dbReference>
<keyword evidence="5 7" id="KW-0472">Membrane</keyword>
<evidence type="ECO:0000256" key="7">
    <source>
        <dbReference type="SAM" id="Phobius"/>
    </source>
</evidence>
<evidence type="ECO:0000256" key="1">
    <source>
        <dbReference type="ARBA" id="ARBA00004651"/>
    </source>
</evidence>
<dbReference type="NCBIfam" id="NF038403">
    <property type="entry name" value="perm_prefix_1"/>
    <property type="match status" value="1"/>
</dbReference>
<dbReference type="KEGG" id="gba:J421_0332"/>
<evidence type="ECO:0000256" key="2">
    <source>
        <dbReference type="ARBA" id="ARBA00022475"/>
    </source>
</evidence>
<feature type="domain" description="MacB-like periplasmic core" evidence="9">
    <location>
        <begin position="107"/>
        <end position="310"/>
    </location>
</feature>
<feature type="transmembrane region" description="Helical" evidence="7">
    <location>
        <begin position="811"/>
        <end position="832"/>
    </location>
</feature>
<dbReference type="PANTHER" id="PTHR30572">
    <property type="entry name" value="MEMBRANE COMPONENT OF TRANSPORTER-RELATED"/>
    <property type="match status" value="1"/>
</dbReference>
<dbReference type="AlphaFoldDB" id="W0R9T5"/>
<evidence type="ECO:0000256" key="3">
    <source>
        <dbReference type="ARBA" id="ARBA00022692"/>
    </source>
</evidence>
<dbReference type="PANTHER" id="PTHR30572:SF4">
    <property type="entry name" value="ABC TRANSPORTER PERMEASE YTRF"/>
    <property type="match status" value="1"/>
</dbReference>
<proteinExistence type="inferred from homology"/>
<feature type="transmembrane region" description="Helical" evidence="7">
    <location>
        <begin position="102"/>
        <end position="125"/>
    </location>
</feature>
<dbReference type="Pfam" id="PF12704">
    <property type="entry name" value="MacB_PCD"/>
    <property type="match status" value="2"/>
</dbReference>
<evidence type="ECO:0000256" key="4">
    <source>
        <dbReference type="ARBA" id="ARBA00022989"/>
    </source>
</evidence>
<dbReference type="InParanoid" id="W0R9T5"/>
<dbReference type="RefSeq" id="WP_025409424.1">
    <property type="nucleotide sequence ID" value="NZ_CP007128.1"/>
</dbReference>
<name>W0R9T5_9BACT</name>
<dbReference type="HOGENOM" id="CLU_009433_1_0_0"/>